<proteinExistence type="predicted"/>
<accession>A0AAT9GWR7</accession>
<dbReference type="AlphaFoldDB" id="A0AAT9GWR7"/>
<gene>
    <name evidence="1" type="ORF">CFS9_03270</name>
</gene>
<evidence type="ECO:0008006" key="2">
    <source>
        <dbReference type="Google" id="ProtNLM"/>
    </source>
</evidence>
<reference evidence="1" key="1">
    <citation type="submission" date="2024-05" db="EMBL/GenBank/DDBJ databases">
        <title>Whole-Genome Sequence of CFS9, a Potential Fish Probiotic Isolated from the Body Surface of Silurus asotus.</title>
        <authorList>
            <person name="Kojima M."/>
            <person name="Tobioka K."/>
            <person name="Yokota K."/>
            <person name="Nakatani H."/>
            <person name="Hori K."/>
            <person name="Tamaru Y."/>
            <person name="Okazaki F."/>
        </authorList>
    </citation>
    <scope>NUCLEOTIDE SEQUENCE</scope>
    <source>
        <strain evidence="1">CFS9</strain>
    </source>
</reference>
<protein>
    <recommendedName>
        <fullName evidence="2">Phage protein</fullName>
    </recommendedName>
</protein>
<sequence length="98" mass="11472">MKSFKDFEITPVIENFVGEKINTAKILDKEIVVKGYKIQPSKFENRGDRLDMQIEYRDEDRVVFTGGKYLIQMIEKVPKDGFPFKTKIIKNGEHLEFA</sequence>
<name>A0AAT9GWR7_9FLAO</name>
<evidence type="ECO:0000313" key="1">
    <source>
        <dbReference type="EMBL" id="BFM41686.1"/>
    </source>
</evidence>
<dbReference type="EMBL" id="AP031573">
    <property type="protein sequence ID" value="BFM41686.1"/>
    <property type="molecule type" value="Genomic_DNA"/>
</dbReference>
<organism evidence="1">
    <name type="scientific">Flavobacterium sp. CFS9</name>
    <dbReference type="NCBI Taxonomy" id="3143118"/>
    <lineage>
        <taxon>Bacteria</taxon>
        <taxon>Pseudomonadati</taxon>
        <taxon>Bacteroidota</taxon>
        <taxon>Flavobacteriia</taxon>
        <taxon>Flavobacteriales</taxon>
        <taxon>Flavobacteriaceae</taxon>
        <taxon>Flavobacterium</taxon>
    </lineage>
</organism>
<dbReference type="RefSeq" id="WP_369616940.1">
    <property type="nucleotide sequence ID" value="NZ_AP031573.1"/>
</dbReference>